<dbReference type="AlphaFoldDB" id="A0A858XNN6"/>
<dbReference type="GeneID" id="93447443"/>
<name>A0A858XNN6_9BACT</name>
<protein>
    <submittedName>
        <fullName evidence="1">Uncharacterized protein</fullName>
    </submittedName>
</protein>
<evidence type="ECO:0000313" key="2">
    <source>
        <dbReference type="Proteomes" id="UP000500949"/>
    </source>
</evidence>
<reference evidence="1 2" key="1">
    <citation type="submission" date="2019-11" db="EMBL/GenBank/DDBJ databases">
        <title>Complete genome sequence of Bacteroides dorei DSM 17855.</title>
        <authorList>
            <person name="Russell J.T."/>
        </authorList>
    </citation>
    <scope>NUCLEOTIDE SEQUENCE [LARGE SCALE GENOMIC DNA]</scope>
    <source>
        <strain evidence="1 2">DSM 17855</strain>
    </source>
</reference>
<accession>A0A858XNN6</accession>
<proteinExistence type="predicted"/>
<dbReference type="EMBL" id="CP046176">
    <property type="protein sequence ID" value="QJR77097.1"/>
    <property type="molecule type" value="Genomic_DNA"/>
</dbReference>
<gene>
    <name evidence="1" type="ORF">GKD17_12225</name>
</gene>
<sequence>MKEDILSTEEYLSQLDESNVILFFKEHIENLCHTVFKLIHQLRSYWKYNQKTVSESDCIAQCMLQMGLLRTKSILNLLKGQSLLENSNLLIQDIPSILSVLRSYYELCFTFHNIFITQQSDAEREIVLSIWEIRGFQNRQGLNNVPEEYKEKEAKEKNEIENLKNKVSVLLLQLKVPDNVIKDCKKILDYKGTSLKGYYFVKSNGEITGIKGIHVDNGINQIICDDDAKNLYRITSSHIHSSFLSVLQFGQMFNDNINSYVKTIIKSTYILLATILYDFCCYSNDAHIILNQIDKDAFEILSYILKENKHDYINCIRK</sequence>
<dbReference type="RefSeq" id="WP_007835205.1">
    <property type="nucleotide sequence ID" value="NZ_CP046176.1"/>
</dbReference>
<organism evidence="1 2">
    <name type="scientific">Phocaeicola dorei</name>
    <dbReference type="NCBI Taxonomy" id="357276"/>
    <lineage>
        <taxon>Bacteria</taxon>
        <taxon>Pseudomonadati</taxon>
        <taxon>Bacteroidota</taxon>
        <taxon>Bacteroidia</taxon>
        <taxon>Bacteroidales</taxon>
        <taxon>Bacteroidaceae</taxon>
        <taxon>Phocaeicola</taxon>
    </lineage>
</organism>
<evidence type="ECO:0000313" key="1">
    <source>
        <dbReference type="EMBL" id="QJR77097.1"/>
    </source>
</evidence>
<dbReference type="Proteomes" id="UP000500949">
    <property type="component" value="Chromosome"/>
</dbReference>